<dbReference type="GO" id="GO:0005886">
    <property type="term" value="C:plasma membrane"/>
    <property type="evidence" value="ECO:0007669"/>
    <property type="project" value="InterPro"/>
</dbReference>
<dbReference type="Proteomes" id="UP001432322">
    <property type="component" value="Unassembled WGS sequence"/>
</dbReference>
<gene>
    <name evidence="1" type="ORF">PFISCL1PPCAC_4970</name>
</gene>
<protein>
    <submittedName>
        <fullName evidence="1">Uncharacterized protein</fullName>
    </submittedName>
</protein>
<dbReference type="AlphaFoldDB" id="A0AAV5V5P6"/>
<keyword evidence="2" id="KW-1185">Reference proteome</keyword>
<dbReference type="InterPro" id="IPR019319">
    <property type="entry name" value="Plg-R(KT)"/>
</dbReference>
<evidence type="ECO:0000313" key="2">
    <source>
        <dbReference type="Proteomes" id="UP001432322"/>
    </source>
</evidence>
<dbReference type="EMBL" id="BTSY01000002">
    <property type="protein sequence ID" value="GMT13673.1"/>
    <property type="molecule type" value="Genomic_DNA"/>
</dbReference>
<reference evidence="1" key="1">
    <citation type="submission" date="2023-10" db="EMBL/GenBank/DDBJ databases">
        <title>Genome assembly of Pristionchus species.</title>
        <authorList>
            <person name="Yoshida K."/>
            <person name="Sommer R.J."/>
        </authorList>
    </citation>
    <scope>NUCLEOTIDE SEQUENCE</scope>
    <source>
        <strain evidence="1">RS5133</strain>
    </source>
</reference>
<organism evidence="1 2">
    <name type="scientific">Pristionchus fissidentatus</name>
    <dbReference type="NCBI Taxonomy" id="1538716"/>
    <lineage>
        <taxon>Eukaryota</taxon>
        <taxon>Metazoa</taxon>
        <taxon>Ecdysozoa</taxon>
        <taxon>Nematoda</taxon>
        <taxon>Chromadorea</taxon>
        <taxon>Rhabditida</taxon>
        <taxon>Rhabditina</taxon>
        <taxon>Diplogasteromorpha</taxon>
        <taxon>Diplogasteroidea</taxon>
        <taxon>Neodiplogasteridae</taxon>
        <taxon>Pristionchus</taxon>
    </lineage>
</organism>
<proteinExistence type="predicted"/>
<dbReference type="PANTHER" id="PTHR13411">
    <property type="entry name" value="PLASMINOGEN RECEPTOR (KT)"/>
    <property type="match status" value="1"/>
</dbReference>
<name>A0AAV5V5P6_9BILA</name>
<accession>A0AAV5V5P6</accession>
<evidence type="ECO:0000313" key="1">
    <source>
        <dbReference type="EMBL" id="GMT13673.1"/>
    </source>
</evidence>
<dbReference type="Pfam" id="PF10166">
    <property type="entry name" value="DUF2368"/>
    <property type="match status" value="1"/>
</dbReference>
<comment type="caution">
    <text evidence="1">The sequence shown here is derived from an EMBL/GenBank/DDBJ whole genome shotgun (WGS) entry which is preliminary data.</text>
</comment>
<dbReference type="PANTHER" id="PTHR13411:SF5">
    <property type="entry name" value="PROTEIN CBR-TAG-281"/>
    <property type="match status" value="1"/>
</dbReference>
<sequence>MGGYLSAPSLSRSQVEEMLQKLERTRIERELAVSEAIERRRRAYELSRDREAFNWLASGGGLTSLIATISSYHHKNLIHLLPIMPIATYIGYKAHFCYGNKQQQIAACTADLVKYDADLLSIAPIGVDDVKRRMKELELIRTEMD</sequence>